<evidence type="ECO:0008006" key="7">
    <source>
        <dbReference type="Google" id="ProtNLM"/>
    </source>
</evidence>
<comment type="similarity">
    <text evidence="1">Belongs to the D-isomer specific 2-hydroxyacid dehydrogenase family.</text>
</comment>
<dbReference type="InterPro" id="IPR006139">
    <property type="entry name" value="D-isomer_2_OHA_DH_cat_dom"/>
</dbReference>
<evidence type="ECO:0000256" key="2">
    <source>
        <dbReference type="ARBA" id="ARBA00023002"/>
    </source>
</evidence>
<dbReference type="GO" id="GO:0016616">
    <property type="term" value="F:oxidoreductase activity, acting on the CH-OH group of donors, NAD or NADP as acceptor"/>
    <property type="evidence" value="ECO:0007669"/>
    <property type="project" value="InterPro"/>
</dbReference>
<keyword evidence="3" id="KW-0520">NAD</keyword>
<keyword evidence="2" id="KW-0560">Oxidoreductase</keyword>
<dbReference type="InterPro" id="IPR029753">
    <property type="entry name" value="D-isomer_DH_CS"/>
</dbReference>
<evidence type="ECO:0000259" key="5">
    <source>
        <dbReference type="Pfam" id="PF02826"/>
    </source>
</evidence>
<dbReference type="SUPFAM" id="SSF51735">
    <property type="entry name" value="NAD(P)-binding Rossmann-fold domains"/>
    <property type="match status" value="1"/>
</dbReference>
<protein>
    <recommendedName>
        <fullName evidence="7">S-adenosyl-L-homocysteine hydrolase NAD binding domain-containing protein</fullName>
    </recommendedName>
</protein>
<dbReference type="CDD" id="cd12173">
    <property type="entry name" value="PGDH_4"/>
    <property type="match status" value="1"/>
</dbReference>
<dbReference type="Gene3D" id="3.40.50.720">
    <property type="entry name" value="NAD(P)-binding Rossmann-like Domain"/>
    <property type="match status" value="2"/>
</dbReference>
<dbReference type="GO" id="GO:0051287">
    <property type="term" value="F:NAD binding"/>
    <property type="evidence" value="ECO:0007669"/>
    <property type="project" value="InterPro"/>
</dbReference>
<accession>A0A382CGF4</accession>
<evidence type="ECO:0000313" key="6">
    <source>
        <dbReference type="EMBL" id="SVB24929.1"/>
    </source>
</evidence>
<dbReference type="InterPro" id="IPR006140">
    <property type="entry name" value="D-isomer_DH_NAD-bd"/>
</dbReference>
<gene>
    <name evidence="6" type="ORF">METZ01_LOCUS177783</name>
</gene>
<feature type="domain" description="D-isomer specific 2-hydroxyacid dehydrogenase catalytic" evidence="4">
    <location>
        <begin position="4"/>
        <end position="309"/>
    </location>
</feature>
<dbReference type="AlphaFoldDB" id="A0A382CGF4"/>
<feature type="domain" description="D-isomer specific 2-hydroxyacid dehydrogenase NAD-binding" evidence="5">
    <location>
        <begin position="105"/>
        <end position="282"/>
    </location>
</feature>
<reference evidence="6" key="1">
    <citation type="submission" date="2018-05" db="EMBL/GenBank/DDBJ databases">
        <authorList>
            <person name="Lanie J.A."/>
            <person name="Ng W.-L."/>
            <person name="Kazmierczak K.M."/>
            <person name="Andrzejewski T.M."/>
            <person name="Davidsen T.M."/>
            <person name="Wayne K.J."/>
            <person name="Tettelin H."/>
            <person name="Glass J.I."/>
            <person name="Rusch D."/>
            <person name="Podicherti R."/>
            <person name="Tsui H.-C.T."/>
            <person name="Winkler M.E."/>
        </authorList>
    </citation>
    <scope>NUCLEOTIDE SEQUENCE</scope>
</reference>
<organism evidence="6">
    <name type="scientific">marine metagenome</name>
    <dbReference type="NCBI Taxonomy" id="408172"/>
    <lineage>
        <taxon>unclassified sequences</taxon>
        <taxon>metagenomes</taxon>
        <taxon>ecological metagenomes</taxon>
    </lineage>
</organism>
<proteinExistence type="inferred from homology"/>
<evidence type="ECO:0000256" key="1">
    <source>
        <dbReference type="ARBA" id="ARBA00005854"/>
    </source>
</evidence>
<evidence type="ECO:0000259" key="4">
    <source>
        <dbReference type="Pfam" id="PF00389"/>
    </source>
</evidence>
<dbReference type="InterPro" id="IPR036291">
    <property type="entry name" value="NAD(P)-bd_dom_sf"/>
</dbReference>
<dbReference type="EMBL" id="UINC01034302">
    <property type="protein sequence ID" value="SVB24929.1"/>
    <property type="molecule type" value="Genomic_DNA"/>
</dbReference>
<dbReference type="PANTHER" id="PTHR43761:SF1">
    <property type="entry name" value="D-ISOMER SPECIFIC 2-HYDROXYACID DEHYDROGENASE CATALYTIC DOMAIN-CONTAINING PROTEIN-RELATED"/>
    <property type="match status" value="1"/>
</dbReference>
<dbReference type="Pfam" id="PF02826">
    <property type="entry name" value="2-Hacid_dh_C"/>
    <property type="match status" value="1"/>
</dbReference>
<dbReference type="Pfam" id="PF00389">
    <property type="entry name" value="2-Hacid_dh"/>
    <property type="match status" value="1"/>
</dbReference>
<dbReference type="SUPFAM" id="SSF52283">
    <property type="entry name" value="Formate/glycerate dehydrogenase catalytic domain-like"/>
    <property type="match status" value="1"/>
</dbReference>
<evidence type="ECO:0000256" key="3">
    <source>
        <dbReference type="ARBA" id="ARBA00023027"/>
    </source>
</evidence>
<sequence length="324" mass="36633">MNKIAIIGPHHQDGWDVLQKMNFDVFEITDLTKKNLIKELIDVEGIALRTTKLDEEILSKCSKLKIVARHGVGYDSVDINYLNQKKIALAITGTSNAVSVAEHVMTMFLNLAKNIDKSDILTKKGDFDKKADLPDFFELYKKNILILGFGRIGQALAKRCLGFEANIYVCDPFVNKQIIESNKYNKIDFTDGLVLADFISIHMPLNKETKNSIAKEELKQMKKNCILVNTARGGIINEKDLIWALTNKKIYGAGLDVFETEPPLKDNALFQLDNVLLTPHNAALTLECRKRMAVETCENIAYYLTNSDRLNKKNIINKKLLELV</sequence>
<dbReference type="PANTHER" id="PTHR43761">
    <property type="entry name" value="D-ISOMER SPECIFIC 2-HYDROXYACID DEHYDROGENASE FAMILY PROTEIN (AFU_ORTHOLOGUE AFUA_1G13630)"/>
    <property type="match status" value="1"/>
</dbReference>
<dbReference type="InterPro" id="IPR050418">
    <property type="entry name" value="D-iso_2-hydroxyacid_DH_PdxB"/>
</dbReference>
<dbReference type="PROSITE" id="PS00671">
    <property type="entry name" value="D_2_HYDROXYACID_DH_3"/>
    <property type="match status" value="1"/>
</dbReference>
<name>A0A382CGF4_9ZZZZ</name>